<dbReference type="Proteomes" id="UP000295611">
    <property type="component" value="Unassembled WGS sequence"/>
</dbReference>
<comment type="caution">
    <text evidence="2">The sequence shown here is derived from an EMBL/GenBank/DDBJ whole genome shotgun (WGS) entry which is preliminary data.</text>
</comment>
<evidence type="ECO:0000256" key="1">
    <source>
        <dbReference type="SAM" id="SignalP"/>
    </source>
</evidence>
<keyword evidence="1" id="KW-0732">Signal</keyword>
<accession>A0A4R7AX15</accession>
<proteinExistence type="predicted"/>
<evidence type="ECO:0000313" key="2">
    <source>
        <dbReference type="EMBL" id="TDR72061.1"/>
    </source>
</evidence>
<organism evidence="2 3">
    <name type="scientific">Paludibacterium purpuratum</name>
    <dbReference type="NCBI Taxonomy" id="1144873"/>
    <lineage>
        <taxon>Bacteria</taxon>
        <taxon>Pseudomonadati</taxon>
        <taxon>Pseudomonadota</taxon>
        <taxon>Betaproteobacteria</taxon>
        <taxon>Neisseriales</taxon>
        <taxon>Chromobacteriaceae</taxon>
        <taxon>Paludibacterium</taxon>
    </lineage>
</organism>
<dbReference type="EMBL" id="SNZP01000017">
    <property type="protein sequence ID" value="TDR72061.1"/>
    <property type="molecule type" value="Genomic_DNA"/>
</dbReference>
<reference evidence="2 3" key="1">
    <citation type="submission" date="2019-03" db="EMBL/GenBank/DDBJ databases">
        <title>Genomic Encyclopedia of Type Strains, Phase III (KMG-III): the genomes of soil and plant-associated and newly described type strains.</title>
        <authorList>
            <person name="Whitman W."/>
        </authorList>
    </citation>
    <scope>NUCLEOTIDE SEQUENCE [LARGE SCALE GENOMIC DNA]</scope>
    <source>
        <strain evidence="2 3">CECT 8976</strain>
    </source>
</reference>
<protein>
    <submittedName>
        <fullName evidence="2">Uncharacterized protein</fullName>
    </submittedName>
</protein>
<sequence>MRHPLVAGLAVAFMSSAPILANVSGTSTEDCTHQKWKQLSDRYIKALYDDDVSVEQTVSYANELTACEDDRVKPRT</sequence>
<feature type="signal peptide" evidence="1">
    <location>
        <begin position="1"/>
        <end position="21"/>
    </location>
</feature>
<dbReference type="RefSeq" id="WP_133683720.1">
    <property type="nucleotide sequence ID" value="NZ_SNZP01000017.1"/>
</dbReference>
<evidence type="ECO:0000313" key="3">
    <source>
        <dbReference type="Proteomes" id="UP000295611"/>
    </source>
</evidence>
<gene>
    <name evidence="2" type="ORF">DFP86_11770</name>
</gene>
<dbReference type="AlphaFoldDB" id="A0A4R7AX15"/>
<feature type="chain" id="PRO_5020543055" evidence="1">
    <location>
        <begin position="22"/>
        <end position="76"/>
    </location>
</feature>
<name>A0A4R7AX15_9NEIS</name>
<keyword evidence="3" id="KW-1185">Reference proteome</keyword>